<feature type="compositionally biased region" description="Low complexity" evidence="1">
    <location>
        <begin position="267"/>
        <end position="282"/>
    </location>
</feature>
<dbReference type="Proteomes" id="UP000283269">
    <property type="component" value="Unassembled WGS sequence"/>
</dbReference>
<keyword evidence="2" id="KW-0812">Transmembrane</keyword>
<dbReference type="STRING" id="93625.A0A409WIK1"/>
<dbReference type="GO" id="GO:0005794">
    <property type="term" value="C:Golgi apparatus"/>
    <property type="evidence" value="ECO:0007669"/>
    <property type="project" value="TreeGrafter"/>
</dbReference>
<name>A0A409WIK1_PSICY</name>
<accession>A0A409WIK1</accession>
<feature type="transmembrane region" description="Helical" evidence="2">
    <location>
        <begin position="395"/>
        <end position="414"/>
    </location>
</feature>
<dbReference type="OrthoDB" id="2684482at2759"/>
<dbReference type="EMBL" id="NHYD01003423">
    <property type="protein sequence ID" value="PPQ78280.1"/>
    <property type="molecule type" value="Genomic_DNA"/>
</dbReference>
<protein>
    <submittedName>
        <fullName evidence="3">Uncharacterized protein</fullName>
    </submittedName>
</protein>
<feature type="compositionally biased region" description="Low complexity" evidence="1">
    <location>
        <begin position="292"/>
        <end position="303"/>
    </location>
</feature>
<feature type="compositionally biased region" description="Acidic residues" evidence="1">
    <location>
        <begin position="120"/>
        <end position="152"/>
    </location>
</feature>
<feature type="transmembrane region" description="Helical" evidence="2">
    <location>
        <begin position="29"/>
        <end position="50"/>
    </location>
</feature>
<evidence type="ECO:0000313" key="4">
    <source>
        <dbReference type="Proteomes" id="UP000283269"/>
    </source>
</evidence>
<evidence type="ECO:0000313" key="3">
    <source>
        <dbReference type="EMBL" id="PPQ78280.1"/>
    </source>
</evidence>
<feature type="transmembrane region" description="Helical" evidence="2">
    <location>
        <begin position="449"/>
        <end position="471"/>
    </location>
</feature>
<proteinExistence type="predicted"/>
<feature type="transmembrane region" description="Helical" evidence="2">
    <location>
        <begin position="589"/>
        <end position="611"/>
    </location>
</feature>
<dbReference type="InParanoid" id="A0A409WIK1"/>
<reference evidence="3 4" key="1">
    <citation type="journal article" date="2018" name="Evol. Lett.">
        <title>Horizontal gene cluster transfer increased hallucinogenic mushroom diversity.</title>
        <authorList>
            <person name="Reynolds H.T."/>
            <person name="Vijayakumar V."/>
            <person name="Gluck-Thaler E."/>
            <person name="Korotkin H.B."/>
            <person name="Matheny P.B."/>
            <person name="Slot J.C."/>
        </authorList>
    </citation>
    <scope>NUCLEOTIDE SEQUENCE [LARGE SCALE GENOMIC DNA]</scope>
    <source>
        <strain evidence="3 4">2631</strain>
    </source>
</reference>
<evidence type="ECO:0000256" key="2">
    <source>
        <dbReference type="SAM" id="Phobius"/>
    </source>
</evidence>
<keyword evidence="4" id="KW-1185">Reference proteome</keyword>
<feature type="transmembrane region" description="Helical" evidence="2">
    <location>
        <begin position="370"/>
        <end position="388"/>
    </location>
</feature>
<keyword evidence="2" id="KW-0472">Membrane</keyword>
<feature type="transmembrane region" description="Helical" evidence="2">
    <location>
        <begin position="491"/>
        <end position="514"/>
    </location>
</feature>
<dbReference type="AlphaFoldDB" id="A0A409WIK1"/>
<keyword evidence="2" id="KW-1133">Transmembrane helix</keyword>
<gene>
    <name evidence="3" type="ORF">CVT25_011739</name>
</gene>
<dbReference type="InterPro" id="IPR040410">
    <property type="entry name" value="UPF0658_Golgi"/>
</dbReference>
<dbReference type="PANTHER" id="PTHR34391">
    <property type="entry name" value="UPF0658 GOLGI APPARATUS MEMBRANE PROTEIN C1952.10C-RELATED"/>
    <property type="match status" value="1"/>
</dbReference>
<sequence>MISRGESRQYLKYTLSMARIKLLYEKITLTWFTSLYFFSALLACIVLSSLQIVSLVHDSEGVVNLSSVIAEYNRVSGIALLKGDAVELCSGLPDQTGTVCMDVISFKDSERELNVRDDLSDSDSDDDSSDSGDESDDDSDFSDDESGDEDDISNDKGENTASIITTSTALTVVSPTLSTSSILSAETTSSTSSTFSAEEGAVSATSSSSAFTIAPTTSSSSSTVTSTLTVVTTSLSSSTASSSIFSSITSTEISSSTTFIFLSTSSPPVSSTRSTTSTIGTTDNPKGTTIDPSGLSSVPGPSSARSEQASATAISYVPTATASPISSNDNSSELGDDCVISLTWLNDVYGSVYSHNTVLTSIHDTQREDVVIFIFQIWLFVLSFVTVLNESIPHLGAGLFGHILGTAWAGYRVYSIHGLMDRYRNHIVPDACNGRDFMGDWWENRTDDAIALVSLQAVALILVSYLSYKLFNVYASQTYKRVGASSQVHVIYKLVLLFSVCLQLSGFMSVASAAMWVEKFGHGPLSGLAKHAKLYLGAFIMTLMGWICVRRENRIKFAIFCLMSAFSFAISFATFYSDLYRFLLSTWPFFATMTITSFMLVVGTTILGVLCRLKFGRGLAQHLQHTEEKDDDSFSPVYFTNKGSLHDMEKFGAIYEPNNLPTVAIPGDGTHYIEFPIPVHASGPDTMISSTHVEPQMVPTSILSSHSVFSKALKRFSLRPPSPSVKSLRPELWTISNGNLPSDSIRSPLPTATSNSCLTLPAQQGMADAALPRMLVPPSPMETLSVYSFVTPRQTMTSEEMALKIRNGGLSSDSRQSLGSVNSLKLGLSAKSRQSTASVFSFTSGNIGASANPRESMISNISFTTRSVGFPENPRQSIASDNFSVKSRRVVGLPANPRSRMISTSQSYRA</sequence>
<feature type="region of interest" description="Disordered" evidence="1">
    <location>
        <begin position="115"/>
        <end position="159"/>
    </location>
</feature>
<feature type="transmembrane region" description="Helical" evidence="2">
    <location>
        <begin position="534"/>
        <end position="550"/>
    </location>
</feature>
<feature type="region of interest" description="Disordered" evidence="1">
    <location>
        <begin position="267"/>
        <end position="305"/>
    </location>
</feature>
<organism evidence="3 4">
    <name type="scientific">Psilocybe cyanescens</name>
    <dbReference type="NCBI Taxonomy" id="93625"/>
    <lineage>
        <taxon>Eukaryota</taxon>
        <taxon>Fungi</taxon>
        <taxon>Dikarya</taxon>
        <taxon>Basidiomycota</taxon>
        <taxon>Agaricomycotina</taxon>
        <taxon>Agaricomycetes</taxon>
        <taxon>Agaricomycetidae</taxon>
        <taxon>Agaricales</taxon>
        <taxon>Agaricineae</taxon>
        <taxon>Strophariaceae</taxon>
        <taxon>Psilocybe</taxon>
    </lineage>
</organism>
<dbReference type="PANTHER" id="PTHR34391:SF2">
    <property type="entry name" value="TRP C-TERMINAL DOMAIN-CONTAINING PROTEIN"/>
    <property type="match status" value="1"/>
</dbReference>
<evidence type="ECO:0000256" key="1">
    <source>
        <dbReference type="SAM" id="MobiDB-lite"/>
    </source>
</evidence>
<comment type="caution">
    <text evidence="3">The sequence shown here is derived from an EMBL/GenBank/DDBJ whole genome shotgun (WGS) entry which is preliminary data.</text>
</comment>
<feature type="transmembrane region" description="Helical" evidence="2">
    <location>
        <begin position="557"/>
        <end position="577"/>
    </location>
</feature>